<sequence>MASAKKVLIIVENLPVPFDRRVWMEATTLKKAGYEVAVISPTGNGFEKQYEVIEDIHIYRHPLPPEESSVIGYLREYSWAVNWQFRLAKKVWRERGFDIVHICNPPDLLFLIAGWFKLFHGVKVIFDHHDLSPEMYEAKYQRRDIFYYGLSWAERLTYATANIAISTNESHKEVALTRGHKQPENVFVVRSAPDLGRFQRMTPNPAYRQGRNYLIGYMGVMGEPEGIDYLLRMVRYIVREKKRQDIHFMLIGSGPAIEKLKLLSAELDITDFVEFTGFKQGEELLERLSSCDVCVEPSPTSSYNENCTMNKILEYMAMGKPIVQFDLREGRRSAQEASLYAKPNDELEFAEKILELLASPELRDKIGKEGRYRMEKILEWKYQAPKLLEAYEKVCQS</sequence>
<dbReference type="CDD" id="cd03794">
    <property type="entry name" value="GT4_WbuB-like"/>
    <property type="match status" value="1"/>
</dbReference>
<dbReference type="PANTHER" id="PTHR45947">
    <property type="entry name" value="SULFOQUINOVOSYL TRANSFERASE SQD2"/>
    <property type="match status" value="1"/>
</dbReference>
<evidence type="ECO:0000259" key="1">
    <source>
        <dbReference type="Pfam" id="PF13439"/>
    </source>
</evidence>
<dbReference type="Pfam" id="PF13692">
    <property type="entry name" value="Glyco_trans_1_4"/>
    <property type="match status" value="1"/>
</dbReference>
<evidence type="ECO:0000313" key="3">
    <source>
        <dbReference type="Proteomes" id="UP000640531"/>
    </source>
</evidence>
<accession>A0ABR8FFC0</accession>
<name>A0ABR8FFC0_9NOST</name>
<comment type="caution">
    <text evidence="2">The sequence shown here is derived from an EMBL/GenBank/DDBJ whole genome shotgun (WGS) entry which is preliminary data.</text>
</comment>
<reference evidence="2 3" key="1">
    <citation type="journal article" date="2020" name="ISME J.">
        <title>Comparative genomics reveals insights into cyanobacterial evolution and habitat adaptation.</title>
        <authorList>
            <person name="Chen M.Y."/>
            <person name="Teng W.K."/>
            <person name="Zhao L."/>
            <person name="Hu C.X."/>
            <person name="Zhou Y.K."/>
            <person name="Han B.P."/>
            <person name="Song L.R."/>
            <person name="Shu W.S."/>
        </authorList>
    </citation>
    <scope>NUCLEOTIDE SEQUENCE [LARGE SCALE GENOMIC DNA]</scope>
    <source>
        <strain evidence="2 3">FACHB-196</strain>
    </source>
</reference>
<dbReference type="PANTHER" id="PTHR45947:SF3">
    <property type="entry name" value="SULFOQUINOVOSYL TRANSFERASE SQD2"/>
    <property type="match status" value="1"/>
</dbReference>
<dbReference type="SUPFAM" id="SSF53756">
    <property type="entry name" value="UDP-Glycosyltransferase/glycogen phosphorylase"/>
    <property type="match status" value="1"/>
</dbReference>
<gene>
    <name evidence="2" type="ORF">H6G59_05625</name>
</gene>
<dbReference type="RefSeq" id="WP_190712252.1">
    <property type="nucleotide sequence ID" value="NZ_JACJST010000003.1"/>
</dbReference>
<dbReference type="EMBL" id="JACJST010000003">
    <property type="protein sequence ID" value="MBD2567386.1"/>
    <property type="molecule type" value="Genomic_DNA"/>
</dbReference>
<dbReference type="Pfam" id="PF13439">
    <property type="entry name" value="Glyco_transf_4"/>
    <property type="match status" value="1"/>
</dbReference>
<feature type="domain" description="Glycosyltransferase subfamily 4-like N-terminal" evidence="1">
    <location>
        <begin position="21"/>
        <end position="189"/>
    </location>
</feature>
<proteinExistence type="predicted"/>
<keyword evidence="3" id="KW-1185">Reference proteome</keyword>
<protein>
    <submittedName>
        <fullName evidence="2">Glycosyltransferase family 4 protein</fullName>
    </submittedName>
</protein>
<dbReference type="InterPro" id="IPR050194">
    <property type="entry name" value="Glycosyltransferase_grp1"/>
</dbReference>
<organism evidence="2 3">
    <name type="scientific">Anabaena lutea FACHB-196</name>
    <dbReference type="NCBI Taxonomy" id="2692881"/>
    <lineage>
        <taxon>Bacteria</taxon>
        <taxon>Bacillati</taxon>
        <taxon>Cyanobacteriota</taxon>
        <taxon>Cyanophyceae</taxon>
        <taxon>Nostocales</taxon>
        <taxon>Nostocaceae</taxon>
        <taxon>Anabaena</taxon>
    </lineage>
</organism>
<dbReference type="InterPro" id="IPR028098">
    <property type="entry name" value="Glyco_trans_4-like_N"/>
</dbReference>
<dbReference type="Proteomes" id="UP000640531">
    <property type="component" value="Unassembled WGS sequence"/>
</dbReference>
<dbReference type="Gene3D" id="3.40.50.2000">
    <property type="entry name" value="Glycogen Phosphorylase B"/>
    <property type="match status" value="2"/>
</dbReference>
<evidence type="ECO:0000313" key="2">
    <source>
        <dbReference type="EMBL" id="MBD2567386.1"/>
    </source>
</evidence>